<sequence length="59" mass="6285">MKDAAIESAASMSTGPRHFILQALDPDHGSPVLEAMLLVTDLEDLRPLLDIDASDAGPR</sequence>
<dbReference type="Proteomes" id="UP000189935">
    <property type="component" value="Chromosome I"/>
</dbReference>
<evidence type="ECO:0000313" key="1">
    <source>
        <dbReference type="EMBL" id="SHK02731.1"/>
    </source>
</evidence>
<accession>A0A1M6P477</accession>
<protein>
    <submittedName>
        <fullName evidence="1">Uncharacterized protein</fullName>
    </submittedName>
</protein>
<proteinExistence type="predicted"/>
<dbReference type="EMBL" id="LT670844">
    <property type="protein sequence ID" value="SHK02731.1"/>
    <property type="molecule type" value="Genomic_DNA"/>
</dbReference>
<evidence type="ECO:0000313" key="2">
    <source>
        <dbReference type="Proteomes" id="UP000189935"/>
    </source>
</evidence>
<organism evidence="1 2">
    <name type="scientific">Bradyrhizobium lablabi</name>
    <dbReference type="NCBI Taxonomy" id="722472"/>
    <lineage>
        <taxon>Bacteria</taxon>
        <taxon>Pseudomonadati</taxon>
        <taxon>Pseudomonadota</taxon>
        <taxon>Alphaproteobacteria</taxon>
        <taxon>Hyphomicrobiales</taxon>
        <taxon>Nitrobacteraceae</taxon>
        <taxon>Bradyrhizobium</taxon>
    </lineage>
</organism>
<name>A0A1M6P477_9BRAD</name>
<dbReference type="AlphaFoldDB" id="A0A1M6P477"/>
<gene>
    <name evidence="1" type="ORF">SAMN05444159_2219</name>
</gene>
<reference evidence="1 2" key="1">
    <citation type="submission" date="2016-11" db="EMBL/GenBank/DDBJ databases">
        <authorList>
            <person name="Jaros S."/>
            <person name="Januszkiewicz K."/>
            <person name="Wedrychowicz H."/>
        </authorList>
    </citation>
    <scope>NUCLEOTIDE SEQUENCE [LARGE SCALE GENOMIC DNA]</scope>
    <source>
        <strain evidence="1 2">GAS499</strain>
    </source>
</reference>